<dbReference type="PANTHER" id="PTHR31719:SF249">
    <property type="entry name" value="NAC DOMAIN-CONTAINING PROTEIN 2"/>
    <property type="match status" value="1"/>
</dbReference>
<gene>
    <name evidence="7" type="ORF">HPP92_019243</name>
</gene>
<organism evidence="7 8">
    <name type="scientific">Vanilla planifolia</name>
    <name type="common">Vanilla</name>
    <dbReference type="NCBI Taxonomy" id="51239"/>
    <lineage>
        <taxon>Eukaryota</taxon>
        <taxon>Viridiplantae</taxon>
        <taxon>Streptophyta</taxon>
        <taxon>Embryophyta</taxon>
        <taxon>Tracheophyta</taxon>
        <taxon>Spermatophyta</taxon>
        <taxon>Magnoliopsida</taxon>
        <taxon>Liliopsida</taxon>
        <taxon>Asparagales</taxon>
        <taxon>Orchidaceae</taxon>
        <taxon>Vanilloideae</taxon>
        <taxon>Vanilleae</taxon>
        <taxon>Vanilla</taxon>
    </lineage>
</organism>
<evidence type="ECO:0000256" key="3">
    <source>
        <dbReference type="ARBA" id="ARBA00023163"/>
    </source>
</evidence>
<reference evidence="7 8" key="1">
    <citation type="journal article" date="2020" name="Nat. Food">
        <title>A phased Vanilla planifolia genome enables genetic improvement of flavour and production.</title>
        <authorList>
            <person name="Hasing T."/>
            <person name="Tang H."/>
            <person name="Brym M."/>
            <person name="Khazi F."/>
            <person name="Huang T."/>
            <person name="Chambers A.H."/>
        </authorList>
    </citation>
    <scope>NUCLEOTIDE SEQUENCE [LARGE SCALE GENOMIC DNA]</scope>
    <source>
        <tissue evidence="7">Leaf</tissue>
    </source>
</reference>
<keyword evidence="4" id="KW-0539">Nucleus</keyword>
<sequence length="165" mass="18790">MDSLSPHRKCSPPRYMSSSRILPQQRSLEYNHSAVPSPTHPDFSREASPSHRNPRVSKFHTFIYTPFPRTPFLQPPAQDLRKMGRTRDAEAELNLPPGFRFHPTDEELVVHYLSHKAAHQRLPVSIIAEVDLYKFDPWELPGIELVEVDLGDDGDGEALVRGLMA</sequence>
<feature type="compositionally biased region" description="Basic residues" evidence="5">
    <location>
        <begin position="1"/>
        <end position="11"/>
    </location>
</feature>
<evidence type="ECO:0000313" key="7">
    <source>
        <dbReference type="EMBL" id="KAG0465079.1"/>
    </source>
</evidence>
<evidence type="ECO:0000256" key="5">
    <source>
        <dbReference type="SAM" id="MobiDB-lite"/>
    </source>
</evidence>
<comment type="caution">
    <text evidence="7">The sequence shown here is derived from an EMBL/GenBank/DDBJ whole genome shotgun (WGS) entry which is preliminary data.</text>
</comment>
<dbReference type="SUPFAM" id="SSF101941">
    <property type="entry name" value="NAC domain"/>
    <property type="match status" value="1"/>
</dbReference>
<keyword evidence="1" id="KW-0805">Transcription regulation</keyword>
<feature type="region of interest" description="Disordered" evidence="5">
    <location>
        <begin position="1"/>
        <end position="54"/>
    </location>
</feature>
<protein>
    <recommendedName>
        <fullName evidence="6">NAC domain-containing protein</fullName>
    </recommendedName>
</protein>
<dbReference type="Gene3D" id="2.170.150.80">
    <property type="entry name" value="NAC domain"/>
    <property type="match status" value="1"/>
</dbReference>
<keyword evidence="3" id="KW-0804">Transcription</keyword>
<feature type="compositionally biased region" description="Polar residues" evidence="5">
    <location>
        <begin position="16"/>
        <end position="36"/>
    </location>
</feature>
<dbReference type="InterPro" id="IPR036093">
    <property type="entry name" value="NAC_dom_sf"/>
</dbReference>
<dbReference type="Proteomes" id="UP000639772">
    <property type="component" value="Chromosome 10"/>
</dbReference>
<dbReference type="PROSITE" id="PS51005">
    <property type="entry name" value="NAC"/>
    <property type="match status" value="1"/>
</dbReference>
<dbReference type="PANTHER" id="PTHR31719">
    <property type="entry name" value="NAC TRANSCRIPTION FACTOR 56"/>
    <property type="match status" value="1"/>
</dbReference>
<accession>A0A835Q3P6</accession>
<dbReference type="Pfam" id="PF02365">
    <property type="entry name" value="NAM"/>
    <property type="match status" value="1"/>
</dbReference>
<dbReference type="AlphaFoldDB" id="A0A835Q3P6"/>
<evidence type="ECO:0000256" key="1">
    <source>
        <dbReference type="ARBA" id="ARBA00023015"/>
    </source>
</evidence>
<evidence type="ECO:0000256" key="4">
    <source>
        <dbReference type="ARBA" id="ARBA00023242"/>
    </source>
</evidence>
<dbReference type="InterPro" id="IPR003441">
    <property type="entry name" value="NAC-dom"/>
</dbReference>
<evidence type="ECO:0000256" key="2">
    <source>
        <dbReference type="ARBA" id="ARBA00023125"/>
    </source>
</evidence>
<evidence type="ECO:0000313" key="8">
    <source>
        <dbReference type="Proteomes" id="UP000639772"/>
    </source>
</evidence>
<dbReference type="GO" id="GO:0006355">
    <property type="term" value="P:regulation of DNA-templated transcription"/>
    <property type="evidence" value="ECO:0007669"/>
    <property type="project" value="InterPro"/>
</dbReference>
<feature type="domain" description="NAC" evidence="6">
    <location>
        <begin position="95"/>
        <end position="165"/>
    </location>
</feature>
<keyword evidence="2" id="KW-0238">DNA-binding</keyword>
<name>A0A835Q3P6_VANPL</name>
<evidence type="ECO:0000259" key="6">
    <source>
        <dbReference type="PROSITE" id="PS51005"/>
    </source>
</evidence>
<dbReference type="EMBL" id="JADCNM010000010">
    <property type="protein sequence ID" value="KAG0465079.1"/>
    <property type="molecule type" value="Genomic_DNA"/>
</dbReference>
<proteinExistence type="predicted"/>
<dbReference type="GO" id="GO:0003677">
    <property type="term" value="F:DNA binding"/>
    <property type="evidence" value="ECO:0007669"/>
    <property type="project" value="UniProtKB-KW"/>
</dbReference>
<dbReference type="OrthoDB" id="785209at2759"/>